<sequence length="47" mass="5224">MPRIEVALDAEPSDDCAAKAVHFVECREGRRPPPESFFVRLAKDGPI</sequence>
<name>N0BH30_9HYPH</name>
<evidence type="ECO:0000313" key="2">
    <source>
        <dbReference type="Proteomes" id="UP000005952"/>
    </source>
</evidence>
<dbReference type="HOGENOM" id="CLU_3169012_0_0_5"/>
<dbReference type="Proteomes" id="UP000005952">
    <property type="component" value="Chromosome"/>
</dbReference>
<keyword evidence="2" id="KW-1185">Reference proteome</keyword>
<reference evidence="1 2" key="1">
    <citation type="journal article" date="2013" name="Genome Announc.">
        <title>Genome sequences for three denitrifying bacterial strains isolated from a uranium- and nitrate-contaminated subsurface environment.</title>
        <authorList>
            <person name="Venkatramanan R."/>
            <person name="Prakash O."/>
            <person name="Woyke T."/>
            <person name="Chain P."/>
            <person name="Goodwin L.A."/>
            <person name="Watson D."/>
            <person name="Brooks S."/>
            <person name="Kostka J.E."/>
            <person name="Green S.J."/>
        </authorList>
    </citation>
    <scope>NUCLEOTIDE SEQUENCE [LARGE SCALE GENOMIC DNA]</scope>
    <source>
        <strain evidence="1 2">1NES1</strain>
    </source>
</reference>
<proteinExistence type="predicted"/>
<gene>
    <name evidence="1" type="ORF">HYPDE_38853</name>
</gene>
<organism evidence="1 2">
    <name type="scientific">Hyphomicrobium denitrificans 1NES1</name>
    <dbReference type="NCBI Taxonomy" id="670307"/>
    <lineage>
        <taxon>Bacteria</taxon>
        <taxon>Pseudomonadati</taxon>
        <taxon>Pseudomonadota</taxon>
        <taxon>Alphaproteobacteria</taxon>
        <taxon>Hyphomicrobiales</taxon>
        <taxon>Hyphomicrobiaceae</taxon>
        <taxon>Hyphomicrobium</taxon>
    </lineage>
</organism>
<dbReference type="EMBL" id="CP005587">
    <property type="protein sequence ID" value="AGK59440.1"/>
    <property type="molecule type" value="Genomic_DNA"/>
</dbReference>
<evidence type="ECO:0000313" key="1">
    <source>
        <dbReference type="EMBL" id="AGK59440.1"/>
    </source>
</evidence>
<dbReference type="KEGG" id="hdt:HYPDE_38853"/>
<protein>
    <submittedName>
        <fullName evidence="1">Uncharacterized protein</fullName>
    </submittedName>
</protein>
<accession>N0BH30</accession>
<dbReference type="AlphaFoldDB" id="N0BH30"/>